<organism evidence="1 2">
    <name type="scientific">Laodelphax striatellus</name>
    <name type="common">Small brown planthopper</name>
    <name type="synonym">Delphax striatella</name>
    <dbReference type="NCBI Taxonomy" id="195883"/>
    <lineage>
        <taxon>Eukaryota</taxon>
        <taxon>Metazoa</taxon>
        <taxon>Ecdysozoa</taxon>
        <taxon>Arthropoda</taxon>
        <taxon>Hexapoda</taxon>
        <taxon>Insecta</taxon>
        <taxon>Pterygota</taxon>
        <taxon>Neoptera</taxon>
        <taxon>Paraneoptera</taxon>
        <taxon>Hemiptera</taxon>
        <taxon>Auchenorrhyncha</taxon>
        <taxon>Fulgoroidea</taxon>
        <taxon>Delphacidae</taxon>
        <taxon>Criomorphinae</taxon>
        <taxon>Laodelphax</taxon>
    </lineage>
</organism>
<accession>A0A482WKF4</accession>
<keyword evidence="2" id="KW-1185">Reference proteome</keyword>
<protein>
    <submittedName>
        <fullName evidence="1">Uncharacterized protein</fullName>
    </submittedName>
</protein>
<name>A0A482WKF4_LAOST</name>
<dbReference type="Proteomes" id="UP000291343">
    <property type="component" value="Unassembled WGS sequence"/>
</dbReference>
<evidence type="ECO:0000313" key="2">
    <source>
        <dbReference type="Proteomes" id="UP000291343"/>
    </source>
</evidence>
<dbReference type="AlphaFoldDB" id="A0A482WKF4"/>
<evidence type="ECO:0000313" key="1">
    <source>
        <dbReference type="EMBL" id="RZF33989.1"/>
    </source>
</evidence>
<dbReference type="InParanoid" id="A0A482WKF4"/>
<reference evidence="1 2" key="1">
    <citation type="journal article" date="2017" name="Gigascience">
        <title>Genome sequence of the small brown planthopper, Laodelphax striatellus.</title>
        <authorList>
            <person name="Zhu J."/>
            <person name="Jiang F."/>
            <person name="Wang X."/>
            <person name="Yang P."/>
            <person name="Bao Y."/>
            <person name="Zhao W."/>
            <person name="Wang W."/>
            <person name="Lu H."/>
            <person name="Wang Q."/>
            <person name="Cui N."/>
            <person name="Li J."/>
            <person name="Chen X."/>
            <person name="Luo L."/>
            <person name="Yu J."/>
            <person name="Kang L."/>
            <person name="Cui F."/>
        </authorList>
    </citation>
    <scope>NUCLEOTIDE SEQUENCE [LARGE SCALE GENOMIC DNA]</scope>
    <source>
        <strain evidence="1">Lst14</strain>
    </source>
</reference>
<gene>
    <name evidence="1" type="ORF">LSTR_LSTR006905</name>
</gene>
<comment type="caution">
    <text evidence="1">The sequence shown here is derived from an EMBL/GenBank/DDBJ whole genome shotgun (WGS) entry which is preliminary data.</text>
</comment>
<proteinExistence type="predicted"/>
<dbReference type="OrthoDB" id="6630716at2759"/>
<sequence length="139" mass="15520">MMMNNVKKSESVPPKMVNQGRFCLQIFLGLCVIAVLTNISAAKVNCRKFVYAPVCRGVAAKRTFPTTLEKKLNFYIPDSKFDNDLPDVEYTASSPENLLLVRGLLQGHRAASPLSSATQQAQSQQLLPSQTVEQFYDYE</sequence>
<dbReference type="EMBL" id="QKKF02033054">
    <property type="protein sequence ID" value="RZF33989.1"/>
    <property type="molecule type" value="Genomic_DNA"/>
</dbReference>